<evidence type="ECO:0000313" key="2">
    <source>
        <dbReference type="EMBL" id="REF67882.1"/>
    </source>
</evidence>
<evidence type="ECO:0000313" key="5">
    <source>
        <dbReference type="Proteomes" id="UP000256941"/>
    </source>
</evidence>
<accession>A0A3D9XI76</accession>
<evidence type="ECO:0000313" key="3">
    <source>
        <dbReference type="EMBL" id="REG55520.1"/>
    </source>
</evidence>
<gene>
    <name evidence="3" type="ORF">ATH84_1003223</name>
    <name evidence="2" type="ORF">BDD41_4914</name>
</gene>
<dbReference type="RefSeq" id="WP_036753635.1">
    <property type="nucleotide sequence ID" value="NZ_CP035284.1"/>
</dbReference>
<keyword evidence="1" id="KW-0732">Signal</keyword>
<reference evidence="4 5" key="1">
    <citation type="submission" date="2018-08" db="EMBL/GenBank/DDBJ databases">
        <title>Genomic Encyclopedia of Archaeal and Bacterial Type Strains, Phase II (KMG-II): from individual species to whole genera.</title>
        <authorList>
            <person name="Goeker M."/>
        </authorList>
    </citation>
    <scope>NUCLEOTIDE SEQUENCE [LARGE SCALE GENOMIC DNA]</scope>
    <source>
        <strain evidence="2 5">DSM 17099</strain>
        <strain evidence="3 4">DSM 582</strain>
    </source>
</reference>
<dbReference type="Pfam" id="PF10604">
    <property type="entry name" value="Polyketide_cyc2"/>
    <property type="match status" value="1"/>
</dbReference>
<accession>A0A3E0CDE9</accession>
<dbReference type="CDD" id="cd07821">
    <property type="entry name" value="PYR_PYL_RCAR_like"/>
    <property type="match status" value="1"/>
</dbReference>
<dbReference type="Gene3D" id="3.30.530.20">
    <property type="match status" value="1"/>
</dbReference>
<dbReference type="Proteomes" id="UP000256941">
    <property type="component" value="Unassembled WGS sequence"/>
</dbReference>
<proteinExistence type="predicted"/>
<dbReference type="PANTHER" id="PTHR39332:SF7">
    <property type="entry name" value="SRPBCC FAMILY PROTEIN"/>
    <property type="match status" value="1"/>
</dbReference>
<dbReference type="PANTHER" id="PTHR39332">
    <property type="entry name" value="BLL4707 PROTEIN"/>
    <property type="match status" value="1"/>
</dbReference>
<keyword evidence="4" id="KW-1185">Reference proteome</keyword>
<dbReference type="InterPro" id="IPR019587">
    <property type="entry name" value="Polyketide_cyclase/dehydratase"/>
</dbReference>
<dbReference type="Proteomes" id="UP000256794">
    <property type="component" value="Unassembled WGS sequence"/>
</dbReference>
<feature type="signal peptide" evidence="1">
    <location>
        <begin position="1"/>
        <end position="21"/>
    </location>
</feature>
<comment type="caution">
    <text evidence="2">The sequence shown here is derived from an EMBL/GenBank/DDBJ whole genome shotgun (WGS) entry which is preliminary data.</text>
</comment>
<dbReference type="AlphaFoldDB" id="A0A3D9XI76"/>
<dbReference type="SUPFAM" id="SSF55961">
    <property type="entry name" value="Bet v1-like"/>
    <property type="match status" value="1"/>
</dbReference>
<dbReference type="EMBL" id="QTUJ01000004">
    <property type="protein sequence ID" value="REF67882.1"/>
    <property type="molecule type" value="Genomic_DNA"/>
</dbReference>
<feature type="chain" id="PRO_5044592644" evidence="1">
    <location>
        <begin position="22"/>
        <end position="183"/>
    </location>
</feature>
<dbReference type="OrthoDB" id="1364128at2"/>
<name>A0A3D9XI76_PARVE</name>
<protein>
    <submittedName>
        <fullName evidence="2">Polyketide cyclase/dehydrase/lipid transport protein</fullName>
    </submittedName>
</protein>
<evidence type="ECO:0000313" key="4">
    <source>
        <dbReference type="Proteomes" id="UP000256794"/>
    </source>
</evidence>
<dbReference type="EMBL" id="QUMX01000003">
    <property type="protein sequence ID" value="REG55520.1"/>
    <property type="molecule type" value="Genomic_DNA"/>
</dbReference>
<dbReference type="InterPro" id="IPR023393">
    <property type="entry name" value="START-like_dom_sf"/>
</dbReference>
<evidence type="ECO:0000256" key="1">
    <source>
        <dbReference type="SAM" id="SignalP"/>
    </source>
</evidence>
<organism evidence="2 5">
    <name type="scientific">Paracoccus versutus</name>
    <name type="common">Thiobacillus versutus</name>
    <dbReference type="NCBI Taxonomy" id="34007"/>
    <lineage>
        <taxon>Bacteria</taxon>
        <taxon>Pseudomonadati</taxon>
        <taxon>Pseudomonadota</taxon>
        <taxon>Alphaproteobacteria</taxon>
        <taxon>Rhodobacterales</taxon>
        <taxon>Paracoccaceae</taxon>
        <taxon>Paracoccus</taxon>
    </lineage>
</organism>
<sequence>MIRLLALSIGAALALAPAAEAHGPPRLKLEMQQKLDATPDEVWAAIGRFDDMSWHPAIASLELTGDGSADQPETSTRVLHLKADAGDPTITEVLSKWQPEKRCYAYRITEVEVTVLPVTNYAATLCVRDEGGKALVNWKGGFYRGYPNNEPPPELNDEAAIQAVTGVYRAGLDALAERFGKAE</sequence>